<keyword evidence="1" id="KW-0812">Transmembrane</keyword>
<organism evidence="2 3">
    <name type="scientific">Colocasia esculenta</name>
    <name type="common">Wild taro</name>
    <name type="synonym">Arum esculentum</name>
    <dbReference type="NCBI Taxonomy" id="4460"/>
    <lineage>
        <taxon>Eukaryota</taxon>
        <taxon>Viridiplantae</taxon>
        <taxon>Streptophyta</taxon>
        <taxon>Embryophyta</taxon>
        <taxon>Tracheophyta</taxon>
        <taxon>Spermatophyta</taxon>
        <taxon>Magnoliopsida</taxon>
        <taxon>Liliopsida</taxon>
        <taxon>Araceae</taxon>
        <taxon>Aroideae</taxon>
        <taxon>Colocasieae</taxon>
        <taxon>Colocasia</taxon>
    </lineage>
</organism>
<accession>A0A843WDJ6</accession>
<evidence type="ECO:0000256" key="1">
    <source>
        <dbReference type="SAM" id="Phobius"/>
    </source>
</evidence>
<proteinExistence type="predicted"/>
<dbReference type="Proteomes" id="UP000652761">
    <property type="component" value="Unassembled WGS sequence"/>
</dbReference>
<dbReference type="EMBL" id="NMUH01004079">
    <property type="protein sequence ID" value="MQM08272.1"/>
    <property type="molecule type" value="Genomic_DNA"/>
</dbReference>
<keyword evidence="1" id="KW-1133">Transmembrane helix</keyword>
<gene>
    <name evidence="2" type="ORF">Taro_041125</name>
</gene>
<comment type="caution">
    <text evidence="2">The sequence shown here is derived from an EMBL/GenBank/DDBJ whole genome shotgun (WGS) entry which is preliminary data.</text>
</comment>
<name>A0A843WDJ6_COLES</name>
<feature type="transmembrane region" description="Helical" evidence="1">
    <location>
        <begin position="114"/>
        <end position="135"/>
    </location>
</feature>
<keyword evidence="1" id="KW-0472">Membrane</keyword>
<evidence type="ECO:0000313" key="3">
    <source>
        <dbReference type="Proteomes" id="UP000652761"/>
    </source>
</evidence>
<sequence length="230" mass="24960">MQSNVCQSLETTDTSTFNFQNEDINRRLKLQIDDECEGRPGGIQGVVPFSVKEDLVVSRGLFPSCEGRPAGVLGVVVSLRETVVGLRGLAVQAQSTHWFTVCERDKVGCRVINVTALGVAFLILPFVVFVCMSTACRTPGGLLTSTVGRRRPPMSRSCHGSRVHRVLNCEVLLAEFDRTELSKLCSARKGCCGGFLGAFGRCFRHGFAARTSHGAEETLGGCRSLCSSRR</sequence>
<protein>
    <submittedName>
        <fullName evidence="2">Uncharacterized protein</fullName>
    </submittedName>
</protein>
<reference evidence="2" key="1">
    <citation type="submission" date="2017-07" db="EMBL/GenBank/DDBJ databases">
        <title>Taro Niue Genome Assembly and Annotation.</title>
        <authorList>
            <person name="Atibalentja N."/>
            <person name="Keating K."/>
            <person name="Fields C.J."/>
        </authorList>
    </citation>
    <scope>NUCLEOTIDE SEQUENCE</scope>
    <source>
        <strain evidence="2">Niue_2</strain>
        <tissue evidence="2">Leaf</tissue>
    </source>
</reference>
<keyword evidence="3" id="KW-1185">Reference proteome</keyword>
<dbReference type="AlphaFoldDB" id="A0A843WDJ6"/>
<evidence type="ECO:0000313" key="2">
    <source>
        <dbReference type="EMBL" id="MQM08272.1"/>
    </source>
</evidence>